<dbReference type="InterPro" id="IPR029787">
    <property type="entry name" value="Nucleotide_cyclase"/>
</dbReference>
<feature type="non-terminal residue" evidence="3">
    <location>
        <position position="725"/>
    </location>
</feature>
<dbReference type="Proteomes" id="UP000722791">
    <property type="component" value="Unassembled WGS sequence"/>
</dbReference>
<evidence type="ECO:0000259" key="2">
    <source>
        <dbReference type="PROSITE" id="PS50125"/>
    </source>
</evidence>
<name>A0A8J4G570_9CHLO</name>
<dbReference type="PANTHER" id="PTHR43081">
    <property type="entry name" value="ADENYLATE CYCLASE, TERMINAL-DIFFERENTIATION SPECIFIC-RELATED"/>
    <property type="match status" value="1"/>
</dbReference>
<feature type="domain" description="Guanylate cyclase" evidence="2">
    <location>
        <begin position="656"/>
        <end position="725"/>
    </location>
</feature>
<sequence>TASPASPGFVRHLAYIGIAQQAANGSEALAVSTCAPSSLLPAVRVAVTQLFSVGLIPLPGGAQGPVVQAQVTNCSWAINVLGATAGSFSPSGQPEGNWTQSTYASGVANASNIIVTSAAEAFGGLVPGNALLSLRDLAVLDESFSYADILPPLRRELFLGEVSGASVLPMDASVLLMVYRQDVLAAMGWQVPRTWDELAELVESYNKSRPAWGPNVAFCATTGPTSDGLSLFSAIWHSLAQSRGLSQGVYFDPSAMRPLVQTPAFKTAAHLFARIWPHALMQPAGMSSFSHPGLRLGSCAISIGTFEQVKDVARLAPQRTDEGDGAIGAAEINASAFGVAQLPGSKCVLSFKRPYSLVTCTAHNCTYGGSAAGSVGSVDIGLDVGGERRSRRRRIMQSTDVIVNRAPYVLSNLLVGGISARSTASQRLLAWHTLSYLAGPEESLRLLMQSGTTISPFRASHFTASARSAWAAAGYDAALISEGLDAQQAAVMHPNLAWDLHMASGAYYRSALSDFLVSLLNGSSSSCSSSCSTTAPPLPAADLLSLLVNQLDAKLYSHYNASSSTAAQYSAFLNIGYAPQQQVLDQQVQAGETDNSATSSSGNGHAVGLGVAITVAGLAVLAAGLYVAHRRGCGLRSRSMRGSWCPDAPAVSPNTTLAITDIEGSTRLWEELPEVVMDCALRLHHACLRRVLVRHLGYESATEGDSFILAFHRPDAALSFALEAQ</sequence>
<feature type="non-terminal residue" evidence="3">
    <location>
        <position position="1"/>
    </location>
</feature>
<feature type="transmembrane region" description="Helical" evidence="1">
    <location>
        <begin position="606"/>
        <end position="628"/>
    </location>
</feature>
<dbReference type="SUPFAM" id="SSF53850">
    <property type="entry name" value="Periplasmic binding protein-like II"/>
    <property type="match status" value="1"/>
</dbReference>
<protein>
    <recommendedName>
        <fullName evidence="2">Guanylate cyclase domain-containing protein</fullName>
    </recommendedName>
</protein>
<dbReference type="PANTHER" id="PTHR43081:SF1">
    <property type="entry name" value="ADENYLATE CYCLASE, TERMINAL-DIFFERENTIATION SPECIFIC"/>
    <property type="match status" value="1"/>
</dbReference>
<reference evidence="3" key="1">
    <citation type="journal article" date="2021" name="Proc. Natl. Acad. Sci. U.S.A.">
        <title>Three genomes in the algal genus Volvox reveal the fate of a haploid sex-determining region after a transition to homothallism.</title>
        <authorList>
            <person name="Yamamoto K."/>
            <person name="Hamaji T."/>
            <person name="Kawai-Toyooka H."/>
            <person name="Matsuzaki R."/>
            <person name="Takahashi F."/>
            <person name="Nishimura Y."/>
            <person name="Kawachi M."/>
            <person name="Noguchi H."/>
            <person name="Minakuchi Y."/>
            <person name="Umen J.G."/>
            <person name="Toyoda A."/>
            <person name="Nozaki H."/>
        </authorList>
    </citation>
    <scope>NUCLEOTIDE SEQUENCE</scope>
    <source>
        <strain evidence="3">NIES-3785</strain>
    </source>
</reference>
<keyword evidence="1" id="KW-0472">Membrane</keyword>
<gene>
    <name evidence="3" type="ORF">Vretimale_5393</name>
</gene>
<evidence type="ECO:0000313" key="4">
    <source>
        <dbReference type="Proteomes" id="UP000722791"/>
    </source>
</evidence>
<keyword evidence="1" id="KW-0812">Transmembrane</keyword>
<accession>A0A8J4G570</accession>
<dbReference type="AlphaFoldDB" id="A0A8J4G570"/>
<dbReference type="SUPFAM" id="SSF55073">
    <property type="entry name" value="Nucleotide cyclase"/>
    <property type="match status" value="1"/>
</dbReference>
<dbReference type="Gene3D" id="3.30.70.1230">
    <property type="entry name" value="Nucleotide cyclase"/>
    <property type="match status" value="1"/>
</dbReference>
<dbReference type="EMBL" id="BNCQ01000007">
    <property type="protein sequence ID" value="GIM00243.1"/>
    <property type="molecule type" value="Genomic_DNA"/>
</dbReference>
<organism evidence="3 4">
    <name type="scientific">Volvox reticuliferus</name>
    <dbReference type="NCBI Taxonomy" id="1737510"/>
    <lineage>
        <taxon>Eukaryota</taxon>
        <taxon>Viridiplantae</taxon>
        <taxon>Chlorophyta</taxon>
        <taxon>core chlorophytes</taxon>
        <taxon>Chlorophyceae</taxon>
        <taxon>CS clade</taxon>
        <taxon>Chlamydomonadales</taxon>
        <taxon>Volvocaceae</taxon>
        <taxon>Volvox</taxon>
    </lineage>
</organism>
<dbReference type="GO" id="GO:0009190">
    <property type="term" value="P:cyclic nucleotide biosynthetic process"/>
    <property type="evidence" value="ECO:0007669"/>
    <property type="project" value="InterPro"/>
</dbReference>
<comment type="caution">
    <text evidence="3">The sequence shown here is derived from an EMBL/GenBank/DDBJ whole genome shotgun (WGS) entry which is preliminary data.</text>
</comment>
<keyword evidence="1" id="KW-1133">Transmembrane helix</keyword>
<dbReference type="InterPro" id="IPR050697">
    <property type="entry name" value="Adenylyl/Guanylyl_Cyclase_3/4"/>
</dbReference>
<dbReference type="InterPro" id="IPR001054">
    <property type="entry name" value="A/G_cyclase"/>
</dbReference>
<dbReference type="GO" id="GO:0035556">
    <property type="term" value="P:intracellular signal transduction"/>
    <property type="evidence" value="ECO:0007669"/>
    <property type="project" value="InterPro"/>
</dbReference>
<evidence type="ECO:0000256" key="1">
    <source>
        <dbReference type="SAM" id="Phobius"/>
    </source>
</evidence>
<dbReference type="PROSITE" id="PS50125">
    <property type="entry name" value="GUANYLATE_CYCLASE_2"/>
    <property type="match status" value="1"/>
</dbReference>
<dbReference type="Gene3D" id="3.40.190.10">
    <property type="entry name" value="Periplasmic binding protein-like II"/>
    <property type="match status" value="1"/>
</dbReference>
<evidence type="ECO:0000313" key="3">
    <source>
        <dbReference type="EMBL" id="GIM00243.1"/>
    </source>
</evidence>
<proteinExistence type="predicted"/>